<feature type="compositionally biased region" description="Basic residues" evidence="6">
    <location>
        <begin position="57"/>
        <end position="68"/>
    </location>
</feature>
<evidence type="ECO:0000256" key="4">
    <source>
        <dbReference type="ARBA" id="ARBA00023163"/>
    </source>
</evidence>
<dbReference type="PANTHER" id="PTHR12081:SF18">
    <property type="entry name" value="TRANSCRIPTION FACTOR E2F2-RELATED"/>
    <property type="match status" value="1"/>
</dbReference>
<proteinExistence type="inferred from homology"/>
<reference evidence="8 9" key="1">
    <citation type="journal article" date="2021" name="Nat. Plants">
        <title>The Taxus genome provides insights into paclitaxel biosynthesis.</title>
        <authorList>
            <person name="Xiong X."/>
            <person name="Gou J."/>
            <person name="Liao Q."/>
            <person name="Li Y."/>
            <person name="Zhou Q."/>
            <person name="Bi G."/>
            <person name="Li C."/>
            <person name="Du R."/>
            <person name="Wang X."/>
            <person name="Sun T."/>
            <person name="Guo L."/>
            <person name="Liang H."/>
            <person name="Lu P."/>
            <person name="Wu Y."/>
            <person name="Zhang Z."/>
            <person name="Ro D.K."/>
            <person name="Shang Y."/>
            <person name="Huang S."/>
            <person name="Yan J."/>
        </authorList>
    </citation>
    <scope>NUCLEOTIDE SEQUENCE [LARGE SCALE GENOMIC DNA]</scope>
    <source>
        <strain evidence="8">Ta-2019</strain>
    </source>
</reference>
<keyword evidence="3 5" id="KW-0238">DNA-binding</keyword>
<dbReference type="InterPro" id="IPR012337">
    <property type="entry name" value="RNaseH-like_sf"/>
</dbReference>
<dbReference type="InterPro" id="IPR036388">
    <property type="entry name" value="WH-like_DNA-bd_sf"/>
</dbReference>
<evidence type="ECO:0000313" key="8">
    <source>
        <dbReference type="EMBL" id="KAH9288437.1"/>
    </source>
</evidence>
<dbReference type="InterPro" id="IPR007021">
    <property type="entry name" value="DUF659"/>
</dbReference>
<dbReference type="GO" id="GO:0090575">
    <property type="term" value="C:RNA polymerase II transcription regulator complex"/>
    <property type="evidence" value="ECO:0007669"/>
    <property type="project" value="TreeGrafter"/>
</dbReference>
<evidence type="ECO:0000256" key="6">
    <source>
        <dbReference type="SAM" id="MobiDB-lite"/>
    </source>
</evidence>
<dbReference type="Gene3D" id="6.10.250.540">
    <property type="match status" value="1"/>
</dbReference>
<sequence>HPDVLKEVFLQQSSKSGKWKGETKDHEMESNNLLLENGCTEDTRTMIVPLPGINGRRYNRPKPAKRMKGVPQTPGSNICNYPLGKAPTSISSCRYDSSLGLLTKKFINLVKQADDGILDLNKAADTLEVQKRRIYDITNVLEGIGLIEKKLKNRICWKGLHASGPGEVEHDMAVLQAEVDNLYLEECKLNERIREMQERLRSLSENESNRRWLYVTDEDIKNLPCFKNETLIAIKAPHGTTLEVPDPDEVVEYPQRRYQILLRSNMGPIDVYLVSQFEENVEEMNPVDIPLGPVLSRTGPAEELPITILPGGAISVDMEQQGLENQKMCSELNSPQDFGGGIMRIVPSDLNIDADYWLLSDSGVGITDMWRTDSKSTWDEVVQLNSTDFGIDEGSCPQTPPSSSTELVGFVPMEECMEVVVFVCVDLLEHETRDDVFQCPSTPVEMEDMSHVPYASVVGNFMYAMVCTRPYISLAVGFLTWFMAKLVKDRGVTMKRIFKYLRGTSDHSICQHGYLAASKFCNMLVAGKEFIDSNWVGDVDSWRSICGYVFSLFGGAISWMSTAGNVPTGIGYGPGMVLPNRTLSLWIRLQPYPQRTPIRDSWKEIGVSIILDGWKDARNRPLINVVAVCPKGAMFLKAIDCEGQVKDAQFIADILIEAIESVGPHNVVQVITNNAKNCKAAGMIIEGRYEHIFWTPCVVHSLNLMLQKIGKIPWIEQIYFEANDIQMFITNHHMSQAIFRKFSRLELLKVAETRFASHTLVLRRLVKVREALSSMVISNVWSVWRQSNTEKATRVKSWVLDEDWWAKVEYLLSFTEPILSMIRYVDTDEACLGEIYDGIDFMLERIRDIIQKKARSEKRPSTVGQDCGHEEVE</sequence>
<organism evidence="8 9">
    <name type="scientific">Taxus chinensis</name>
    <name type="common">Chinese yew</name>
    <name type="synonym">Taxus wallichiana var. chinensis</name>
    <dbReference type="NCBI Taxonomy" id="29808"/>
    <lineage>
        <taxon>Eukaryota</taxon>
        <taxon>Viridiplantae</taxon>
        <taxon>Streptophyta</taxon>
        <taxon>Embryophyta</taxon>
        <taxon>Tracheophyta</taxon>
        <taxon>Spermatophyta</taxon>
        <taxon>Pinopsida</taxon>
        <taxon>Pinidae</taxon>
        <taxon>Conifers II</taxon>
        <taxon>Cupressales</taxon>
        <taxon>Taxaceae</taxon>
        <taxon>Taxus</taxon>
    </lineage>
</organism>
<keyword evidence="2 5" id="KW-0805">Transcription regulation</keyword>
<dbReference type="SUPFAM" id="SSF144074">
    <property type="entry name" value="E2F-DP heterodimerization region"/>
    <property type="match status" value="1"/>
</dbReference>
<evidence type="ECO:0000259" key="7">
    <source>
        <dbReference type="SMART" id="SM01372"/>
    </source>
</evidence>
<dbReference type="Proteomes" id="UP000824469">
    <property type="component" value="Unassembled WGS sequence"/>
</dbReference>
<dbReference type="InterPro" id="IPR015633">
    <property type="entry name" value="E2F"/>
</dbReference>
<comment type="subcellular location">
    <subcellularLocation>
        <location evidence="5">Nucleus</location>
    </subcellularLocation>
</comment>
<evidence type="ECO:0000313" key="9">
    <source>
        <dbReference type="Proteomes" id="UP000824469"/>
    </source>
</evidence>
<comment type="similarity">
    <text evidence="1 5">Belongs to the E2F/DP family.</text>
</comment>
<keyword evidence="9" id="KW-1185">Reference proteome</keyword>
<dbReference type="SMART" id="SM01372">
    <property type="entry name" value="E2F_TDP"/>
    <property type="match status" value="1"/>
</dbReference>
<evidence type="ECO:0000256" key="3">
    <source>
        <dbReference type="ARBA" id="ARBA00023125"/>
    </source>
</evidence>
<keyword evidence="4 5" id="KW-0804">Transcription</keyword>
<feature type="non-terminal residue" evidence="8">
    <location>
        <position position="873"/>
    </location>
</feature>
<dbReference type="SUPFAM" id="SSF53098">
    <property type="entry name" value="Ribonuclease H-like"/>
    <property type="match status" value="1"/>
</dbReference>
<dbReference type="AlphaFoldDB" id="A0AA38BS15"/>
<dbReference type="GO" id="GO:0000978">
    <property type="term" value="F:RNA polymerase II cis-regulatory region sequence-specific DNA binding"/>
    <property type="evidence" value="ECO:0007669"/>
    <property type="project" value="InterPro"/>
</dbReference>
<comment type="caution">
    <text evidence="8">The sequence shown here is derived from an EMBL/GenBank/DDBJ whole genome shotgun (WGS) entry which is preliminary data.</text>
</comment>
<keyword evidence="5" id="KW-0539">Nucleus</keyword>
<dbReference type="GO" id="GO:0000981">
    <property type="term" value="F:DNA-binding transcription factor activity, RNA polymerase II-specific"/>
    <property type="evidence" value="ECO:0007669"/>
    <property type="project" value="TreeGrafter"/>
</dbReference>
<dbReference type="GO" id="GO:0046983">
    <property type="term" value="F:protein dimerization activity"/>
    <property type="evidence" value="ECO:0007669"/>
    <property type="project" value="InterPro"/>
</dbReference>
<evidence type="ECO:0000256" key="5">
    <source>
        <dbReference type="RuleBase" id="RU003796"/>
    </source>
</evidence>
<dbReference type="Gene3D" id="1.10.10.10">
    <property type="entry name" value="Winged helix-like DNA-binding domain superfamily/Winged helix DNA-binding domain"/>
    <property type="match status" value="1"/>
</dbReference>
<dbReference type="InterPro" id="IPR003316">
    <property type="entry name" value="E2F_WHTH_DNA-bd_dom"/>
</dbReference>
<feature type="domain" description="E2F/DP family winged-helix DNA-binding" evidence="7">
    <location>
        <begin position="94"/>
        <end position="159"/>
    </location>
</feature>
<dbReference type="PANTHER" id="PTHR12081">
    <property type="entry name" value="TRANSCRIPTION FACTOR E2F"/>
    <property type="match status" value="1"/>
</dbReference>
<dbReference type="SUPFAM" id="SSF46785">
    <property type="entry name" value="Winged helix' DNA-binding domain"/>
    <property type="match status" value="1"/>
</dbReference>
<dbReference type="InterPro" id="IPR037241">
    <property type="entry name" value="E2F-DP_heterodim"/>
</dbReference>
<dbReference type="InterPro" id="IPR036390">
    <property type="entry name" value="WH_DNA-bd_sf"/>
</dbReference>
<dbReference type="InterPro" id="IPR032198">
    <property type="entry name" value="E2F_CC-MB"/>
</dbReference>
<dbReference type="FunFam" id="1.10.10.10:FF:000008">
    <property type="entry name" value="E2F transcription factor 1"/>
    <property type="match status" value="1"/>
</dbReference>
<evidence type="ECO:0000256" key="2">
    <source>
        <dbReference type="ARBA" id="ARBA00023015"/>
    </source>
</evidence>
<dbReference type="CDD" id="cd14660">
    <property type="entry name" value="E2F_DD"/>
    <property type="match status" value="1"/>
</dbReference>
<dbReference type="Pfam" id="PF04937">
    <property type="entry name" value="DUF659"/>
    <property type="match status" value="1"/>
</dbReference>
<evidence type="ECO:0000256" key="1">
    <source>
        <dbReference type="ARBA" id="ARBA00010940"/>
    </source>
</evidence>
<dbReference type="EMBL" id="JAHRHJ020003813">
    <property type="protein sequence ID" value="KAH9288437.1"/>
    <property type="molecule type" value="Genomic_DNA"/>
</dbReference>
<dbReference type="Pfam" id="PF16421">
    <property type="entry name" value="E2F_CC-MB"/>
    <property type="match status" value="1"/>
</dbReference>
<protein>
    <recommendedName>
        <fullName evidence="7">E2F/DP family winged-helix DNA-binding domain-containing protein</fullName>
    </recommendedName>
</protein>
<dbReference type="Pfam" id="PF02319">
    <property type="entry name" value="WHD_E2F_TDP"/>
    <property type="match status" value="1"/>
</dbReference>
<name>A0AA38BS15_TAXCH</name>
<accession>A0AA38BS15</accession>
<gene>
    <name evidence="8" type="ORF">KI387_032554</name>
</gene>
<feature type="region of interest" description="Disordered" evidence="6">
    <location>
        <begin position="51"/>
        <end position="73"/>
    </location>
</feature>